<organism evidence="2 3">
    <name type="scientific">Portunus trituberculatus</name>
    <name type="common">Swimming crab</name>
    <name type="synonym">Neptunus trituberculatus</name>
    <dbReference type="NCBI Taxonomy" id="210409"/>
    <lineage>
        <taxon>Eukaryota</taxon>
        <taxon>Metazoa</taxon>
        <taxon>Ecdysozoa</taxon>
        <taxon>Arthropoda</taxon>
        <taxon>Crustacea</taxon>
        <taxon>Multicrustacea</taxon>
        <taxon>Malacostraca</taxon>
        <taxon>Eumalacostraca</taxon>
        <taxon>Eucarida</taxon>
        <taxon>Decapoda</taxon>
        <taxon>Pleocyemata</taxon>
        <taxon>Brachyura</taxon>
        <taxon>Eubrachyura</taxon>
        <taxon>Portunoidea</taxon>
        <taxon>Portunidae</taxon>
        <taxon>Portuninae</taxon>
        <taxon>Portunus</taxon>
    </lineage>
</organism>
<name>A0A5B7EW04_PORTR</name>
<gene>
    <name evidence="2" type="ORF">E2C01_029964</name>
</gene>
<accession>A0A5B7EW04</accession>
<sequence length="67" mass="7317">MKIDGAKQRHETLKGERSRLGEERGEAVCPNVLLSFCGGRTRSLSLVATTTTARSIHLRSSLTFSAK</sequence>
<feature type="region of interest" description="Disordered" evidence="1">
    <location>
        <begin position="1"/>
        <end position="21"/>
    </location>
</feature>
<dbReference type="AlphaFoldDB" id="A0A5B7EW04"/>
<dbReference type="EMBL" id="VSRR010003535">
    <property type="protein sequence ID" value="MPC36504.1"/>
    <property type="molecule type" value="Genomic_DNA"/>
</dbReference>
<evidence type="ECO:0000313" key="3">
    <source>
        <dbReference type="Proteomes" id="UP000324222"/>
    </source>
</evidence>
<protein>
    <submittedName>
        <fullName evidence="2">Uncharacterized protein</fullName>
    </submittedName>
</protein>
<keyword evidence="3" id="KW-1185">Reference proteome</keyword>
<proteinExistence type="predicted"/>
<comment type="caution">
    <text evidence="2">The sequence shown here is derived from an EMBL/GenBank/DDBJ whole genome shotgun (WGS) entry which is preliminary data.</text>
</comment>
<dbReference type="Proteomes" id="UP000324222">
    <property type="component" value="Unassembled WGS sequence"/>
</dbReference>
<evidence type="ECO:0000256" key="1">
    <source>
        <dbReference type="SAM" id="MobiDB-lite"/>
    </source>
</evidence>
<evidence type="ECO:0000313" key="2">
    <source>
        <dbReference type="EMBL" id="MPC36504.1"/>
    </source>
</evidence>
<reference evidence="2 3" key="1">
    <citation type="submission" date="2019-05" db="EMBL/GenBank/DDBJ databases">
        <title>Another draft genome of Portunus trituberculatus and its Hox gene families provides insights of decapod evolution.</title>
        <authorList>
            <person name="Jeong J.-H."/>
            <person name="Song I."/>
            <person name="Kim S."/>
            <person name="Choi T."/>
            <person name="Kim D."/>
            <person name="Ryu S."/>
            <person name="Kim W."/>
        </authorList>
    </citation>
    <scope>NUCLEOTIDE SEQUENCE [LARGE SCALE GENOMIC DNA]</scope>
    <source>
        <tissue evidence="2">Muscle</tissue>
    </source>
</reference>